<accession>A0A4P6WUC7</accession>
<dbReference type="Proteomes" id="UP000293912">
    <property type="component" value="Chromosome"/>
</dbReference>
<dbReference type="KEGG" id="hpse:HPF_00120"/>
<dbReference type="AlphaFoldDB" id="A0A4P6WUC7"/>
<proteinExistence type="predicted"/>
<evidence type="ECO:0000313" key="1">
    <source>
        <dbReference type="EMBL" id="QBM26059.1"/>
    </source>
</evidence>
<name>A0A4P6WUC7_HYDPS</name>
<gene>
    <name evidence="1" type="ORF">HPF_00120</name>
</gene>
<organism evidence="1 2">
    <name type="scientific">Hydrogenophaga pseudoflava</name>
    <name type="common">Pseudomonas carboxydoflava</name>
    <dbReference type="NCBI Taxonomy" id="47421"/>
    <lineage>
        <taxon>Bacteria</taxon>
        <taxon>Pseudomonadati</taxon>
        <taxon>Pseudomonadota</taxon>
        <taxon>Betaproteobacteria</taxon>
        <taxon>Burkholderiales</taxon>
        <taxon>Comamonadaceae</taxon>
        <taxon>Hydrogenophaga</taxon>
    </lineage>
</organism>
<dbReference type="RefSeq" id="WP_133155363.1">
    <property type="nucleotide sequence ID" value="NZ_CP037867.1"/>
</dbReference>
<keyword evidence="2" id="KW-1185">Reference proteome</keyword>
<dbReference type="EMBL" id="CP037867">
    <property type="protein sequence ID" value="QBM26059.1"/>
    <property type="molecule type" value="Genomic_DNA"/>
</dbReference>
<protein>
    <submittedName>
        <fullName evidence="1">Uncharacterized protein</fullName>
    </submittedName>
</protein>
<sequence>MLKVPAYAYFEDLRVTVYQDDTMFWKFYVIPDYISVRRDQNDNPVFLLIKYAFGDQDRVANPALGRGGGFMAFDVEMRVAEQDQAALVQRLQDLVDDEYRRLKALAEAHNERVEGMRLSSWAYANNRSMSTSLSIHDVKLGLRPDAPEAPPGNKPPTVILSVPTWTEGTFSVSAPQAASLVSHRVVEGPLSLVGSNVASANMDLTEAGATFMEKTLVNRDGTGGSDLTPIQVRFDLKMWARLPPVRLSIEADTRSVYQGLRAVMHDFEGNECNEDELYHFDQHLKMAVESNLIKISFDTGTLKLDDKFVNELRATAMEIVTNLMEEKFFKKEDAPAATEDPVAMDDERKVYFFKSEQEMEFTSIAYHEEIRSIAEWPVHPQGTMQSFFAGMSAQEIGKYVRVADLNDPFFMTLGLKVSAFADWEHNPIAFVEAQVQYEGRDENGDMVEKQQTFTFSKDSTRGEWDPSLIGAKREYQYRYRIAFQGKPPGEFTRWERERSPQLNLSIPDAGRVHVRLLAGQIDFAQTVDQVQVEVAYADTSSGVNEEIETFRLLDGQQEQTYNRVIFTNWDRPVRYRSHFFLKDGQRIETDWTETTARQLLINAPLYDKLDVRLVPTGDWAGVVQSVVSLRYEDAANNYRADEAFSLKAINEFKTWSVVLRNSQVRQFEYKVLTTFQNGDLREGEWTRMDGDQALPIVVRTVPQLVVKLLPNVVDFDTSPVVETTMRYADAANSIQKVETFTFVKGDKIEEWRVPIADNSPRQYRYQVTFHTADGRTVKEPEVVDDRTEVVLPRLLTPEIKVTLLPRFVSFIDTPVVEVSVRYEDAANQIRFNDSFLFTEPVDQVFRIPVRADSPTGYELQITYFNKDGTAFPQTPVRTDKKHFPLPRFVPELAPQP</sequence>
<reference evidence="1 2" key="1">
    <citation type="submission" date="2019-03" db="EMBL/GenBank/DDBJ databases">
        <authorList>
            <person name="Sebastian G."/>
            <person name="Baumann P."/>
            <person name="Ruckert C."/>
            <person name="Kalinowski J."/>
            <person name="Nebel B."/>
            <person name="Takors R."/>
            <person name="Blombach B."/>
        </authorList>
    </citation>
    <scope>NUCLEOTIDE SEQUENCE [LARGE SCALE GENOMIC DNA]</scope>
    <source>
        <strain evidence="1 2">DSM 1084</strain>
    </source>
</reference>
<evidence type="ECO:0000313" key="2">
    <source>
        <dbReference type="Proteomes" id="UP000293912"/>
    </source>
</evidence>